<feature type="compositionally biased region" description="Basic and acidic residues" evidence="1">
    <location>
        <begin position="42"/>
        <end position="58"/>
    </location>
</feature>
<sequence>MYRRRRPILGAALLVGASRSAARNEVEKQAQRSAETQMAAERAVDKSRREEEERERRTQLAIDEAIARERSRAQNADRAPPNFKDAPTGHGTAYQIGQASPYVSYGQSVGEKQGANIRYCPNCAYVCALEDKFCSRCGQKQLAD</sequence>
<dbReference type="OrthoDB" id="4161192at2759"/>
<feature type="region of interest" description="Disordered" evidence="1">
    <location>
        <begin position="18"/>
        <end position="94"/>
    </location>
</feature>
<evidence type="ECO:0000256" key="1">
    <source>
        <dbReference type="SAM" id="MobiDB-lite"/>
    </source>
</evidence>
<protein>
    <submittedName>
        <fullName evidence="2">Uncharacterized protein</fullName>
    </submittedName>
</protein>
<dbReference type="AlphaFoldDB" id="A0A9P9D4D1"/>
<comment type="caution">
    <text evidence="2">The sequence shown here is derived from an EMBL/GenBank/DDBJ whole genome shotgun (WGS) entry which is preliminary data.</text>
</comment>
<evidence type="ECO:0000313" key="2">
    <source>
        <dbReference type="EMBL" id="KAH7112212.1"/>
    </source>
</evidence>
<name>A0A9P9D4D1_9PLEO</name>
<accession>A0A9P9D4D1</accession>
<organism evidence="2 3">
    <name type="scientific">Dendryphion nanum</name>
    <dbReference type="NCBI Taxonomy" id="256645"/>
    <lineage>
        <taxon>Eukaryota</taxon>
        <taxon>Fungi</taxon>
        <taxon>Dikarya</taxon>
        <taxon>Ascomycota</taxon>
        <taxon>Pezizomycotina</taxon>
        <taxon>Dothideomycetes</taxon>
        <taxon>Pleosporomycetidae</taxon>
        <taxon>Pleosporales</taxon>
        <taxon>Torulaceae</taxon>
        <taxon>Dendryphion</taxon>
    </lineage>
</organism>
<evidence type="ECO:0000313" key="3">
    <source>
        <dbReference type="Proteomes" id="UP000700596"/>
    </source>
</evidence>
<keyword evidence="3" id="KW-1185">Reference proteome</keyword>
<proteinExistence type="predicted"/>
<gene>
    <name evidence="2" type="ORF">B0J11DRAFT_619797</name>
</gene>
<dbReference type="EMBL" id="JAGMWT010000022">
    <property type="protein sequence ID" value="KAH7112212.1"/>
    <property type="molecule type" value="Genomic_DNA"/>
</dbReference>
<reference evidence="2" key="1">
    <citation type="journal article" date="2021" name="Nat. Commun.">
        <title>Genetic determinants of endophytism in the Arabidopsis root mycobiome.</title>
        <authorList>
            <person name="Mesny F."/>
            <person name="Miyauchi S."/>
            <person name="Thiergart T."/>
            <person name="Pickel B."/>
            <person name="Atanasova L."/>
            <person name="Karlsson M."/>
            <person name="Huettel B."/>
            <person name="Barry K.W."/>
            <person name="Haridas S."/>
            <person name="Chen C."/>
            <person name="Bauer D."/>
            <person name="Andreopoulos W."/>
            <person name="Pangilinan J."/>
            <person name="LaButti K."/>
            <person name="Riley R."/>
            <person name="Lipzen A."/>
            <person name="Clum A."/>
            <person name="Drula E."/>
            <person name="Henrissat B."/>
            <person name="Kohler A."/>
            <person name="Grigoriev I.V."/>
            <person name="Martin F.M."/>
            <person name="Hacquard S."/>
        </authorList>
    </citation>
    <scope>NUCLEOTIDE SEQUENCE</scope>
    <source>
        <strain evidence="2">MPI-CAGE-CH-0243</strain>
    </source>
</reference>
<dbReference type="Proteomes" id="UP000700596">
    <property type="component" value="Unassembled WGS sequence"/>
</dbReference>